<organism evidence="2 3">
    <name type="scientific">Flagellimonas algicola</name>
    <dbReference type="NCBI Taxonomy" id="2583815"/>
    <lineage>
        <taxon>Bacteria</taxon>
        <taxon>Pseudomonadati</taxon>
        <taxon>Bacteroidota</taxon>
        <taxon>Flavobacteriia</taxon>
        <taxon>Flavobacteriales</taxon>
        <taxon>Flavobacteriaceae</taxon>
        <taxon>Flagellimonas</taxon>
    </lineage>
</organism>
<dbReference type="EMBL" id="VCNI01000001">
    <property type="protein sequence ID" value="TMU57211.1"/>
    <property type="molecule type" value="Genomic_DNA"/>
</dbReference>
<proteinExistence type="predicted"/>
<feature type="transmembrane region" description="Helical" evidence="1">
    <location>
        <begin position="12"/>
        <end position="33"/>
    </location>
</feature>
<keyword evidence="3" id="KW-1185">Reference proteome</keyword>
<feature type="transmembrane region" description="Helical" evidence="1">
    <location>
        <begin position="60"/>
        <end position="81"/>
    </location>
</feature>
<gene>
    <name evidence="2" type="ORF">FGG15_06605</name>
</gene>
<comment type="caution">
    <text evidence="2">The sequence shown here is derived from an EMBL/GenBank/DDBJ whole genome shotgun (WGS) entry which is preliminary data.</text>
</comment>
<dbReference type="InterPro" id="IPR025058">
    <property type="entry name" value="DUF3995"/>
</dbReference>
<keyword evidence="1" id="KW-0812">Transmembrane</keyword>
<accession>A0ABY2WQD6</accession>
<sequence length="148" mass="16572">MKPQKQKSLNSMDVLAIMLSVVLIFLAVLHFYWSIFGIKDPAAVLPTHIESKTVKTPGKIMAALVGVILLGFAFVFINKVIGYISHPWLRYISIGIALVFIIRAFGDFKYVGFFKTAKNSKFSILDTKYYSPLCLLMGLLILILELLA</sequence>
<dbReference type="Proteomes" id="UP000751614">
    <property type="component" value="Unassembled WGS sequence"/>
</dbReference>
<keyword evidence="1" id="KW-0472">Membrane</keyword>
<reference evidence="2 3" key="1">
    <citation type="submission" date="2019-05" db="EMBL/GenBank/DDBJ databases">
        <title>Flagellimonas sp. AsT0115, sp. nov., isolated from a marine red algae, Asparagopsis taxiformis.</title>
        <authorList>
            <person name="Kim J."/>
            <person name="Jeong S.E."/>
            <person name="Jeon C.O."/>
        </authorList>
    </citation>
    <scope>NUCLEOTIDE SEQUENCE [LARGE SCALE GENOMIC DNA]</scope>
    <source>
        <strain evidence="2 3">AsT0115</strain>
    </source>
</reference>
<keyword evidence="1" id="KW-1133">Transmembrane helix</keyword>
<evidence type="ECO:0000256" key="1">
    <source>
        <dbReference type="SAM" id="Phobius"/>
    </source>
</evidence>
<protein>
    <submittedName>
        <fullName evidence="2">DUF3995 domain-containing protein</fullName>
    </submittedName>
</protein>
<name>A0ABY2WQD6_9FLAO</name>
<evidence type="ECO:0000313" key="3">
    <source>
        <dbReference type="Proteomes" id="UP000751614"/>
    </source>
</evidence>
<feature type="transmembrane region" description="Helical" evidence="1">
    <location>
        <begin position="88"/>
        <end position="106"/>
    </location>
</feature>
<evidence type="ECO:0000313" key="2">
    <source>
        <dbReference type="EMBL" id="TMU57211.1"/>
    </source>
</evidence>
<dbReference type="Pfam" id="PF13160">
    <property type="entry name" value="DUF3995"/>
    <property type="match status" value="1"/>
</dbReference>
<feature type="transmembrane region" description="Helical" evidence="1">
    <location>
        <begin position="129"/>
        <end position="147"/>
    </location>
</feature>